<dbReference type="PANTHER" id="PTHR35807">
    <property type="entry name" value="TRANSCRIPTIONAL REGULATOR REDD-RELATED"/>
    <property type="match status" value="1"/>
</dbReference>
<dbReference type="Gene3D" id="1.25.40.10">
    <property type="entry name" value="Tetratricopeptide repeat domain"/>
    <property type="match status" value="1"/>
</dbReference>
<dbReference type="EMBL" id="POTY01000120">
    <property type="protein sequence ID" value="PZG15684.1"/>
    <property type="molecule type" value="Genomic_DNA"/>
</dbReference>
<dbReference type="Pfam" id="PF03704">
    <property type="entry name" value="BTAD"/>
    <property type="match status" value="1"/>
</dbReference>
<dbReference type="PROSITE" id="PS51755">
    <property type="entry name" value="OMPR_PHOB"/>
    <property type="match status" value="1"/>
</dbReference>
<dbReference type="InterPro" id="IPR051677">
    <property type="entry name" value="AfsR-DnrI-RedD_regulator"/>
</dbReference>
<keyword evidence="3 5" id="KW-0238">DNA-binding</keyword>
<dbReference type="PANTHER" id="PTHR35807:SF1">
    <property type="entry name" value="TRANSCRIPTIONAL REGULATOR REDD"/>
    <property type="match status" value="1"/>
</dbReference>
<keyword evidence="4" id="KW-0804">Transcription</keyword>
<evidence type="ECO:0000256" key="5">
    <source>
        <dbReference type="PROSITE-ProRule" id="PRU01091"/>
    </source>
</evidence>
<reference evidence="7 8" key="1">
    <citation type="submission" date="2018-01" db="EMBL/GenBank/DDBJ databases">
        <title>Draft genome sequence of Jishengella sp. NA12.</title>
        <authorList>
            <person name="Sahin N."/>
            <person name="Ay H."/>
            <person name="Saygin H."/>
        </authorList>
    </citation>
    <scope>NUCLEOTIDE SEQUENCE [LARGE SCALE GENOMIC DNA]</scope>
    <source>
        <strain evidence="7 8">NA12</strain>
    </source>
</reference>
<name>A0A2W2FKS9_9ACTN</name>
<evidence type="ECO:0000256" key="4">
    <source>
        <dbReference type="ARBA" id="ARBA00023163"/>
    </source>
</evidence>
<dbReference type="InterPro" id="IPR011990">
    <property type="entry name" value="TPR-like_helical_dom_sf"/>
</dbReference>
<dbReference type="Gene3D" id="1.10.10.10">
    <property type="entry name" value="Winged helix-like DNA-binding domain superfamily/Winged helix DNA-binding domain"/>
    <property type="match status" value="1"/>
</dbReference>
<gene>
    <name evidence="7" type="ORF">C1I95_19045</name>
</gene>
<dbReference type="SUPFAM" id="SSF48452">
    <property type="entry name" value="TPR-like"/>
    <property type="match status" value="1"/>
</dbReference>
<evidence type="ECO:0000256" key="2">
    <source>
        <dbReference type="ARBA" id="ARBA00023015"/>
    </source>
</evidence>
<dbReference type="Proteomes" id="UP000248924">
    <property type="component" value="Unassembled WGS sequence"/>
</dbReference>
<dbReference type="SMART" id="SM00862">
    <property type="entry name" value="Trans_reg_C"/>
    <property type="match status" value="1"/>
</dbReference>
<sequence>MSVIVRFPPGSCRTTRPPACLTKVDFRLLGPLEIGHGTRSFTLGAAKQRAVLAVLLLSANRTVSVESLADRIWGHDSPPSSLRTIRTYISRIRRVLPEPVLQTNSSGYLLRITPDALDLHRFEQGVAYARTRLALDPAAAATALRTALALWRGPALADLGPAMIRYTEGPRLRELRLAAIEDRIDAELRLGHHARLIGELLSLAAHHPLRERLIGQLMVALDRSGQRADALAVYRRTRDRLVEELGVEPGPALRLVQRQVLTETAPLRKVLLATASRRREPAPR</sequence>
<dbReference type="GO" id="GO:0000160">
    <property type="term" value="P:phosphorelay signal transduction system"/>
    <property type="evidence" value="ECO:0007669"/>
    <property type="project" value="InterPro"/>
</dbReference>
<dbReference type="Pfam" id="PF00486">
    <property type="entry name" value="Trans_reg_C"/>
    <property type="match status" value="1"/>
</dbReference>
<comment type="caution">
    <text evidence="7">The sequence shown here is derived from an EMBL/GenBank/DDBJ whole genome shotgun (WGS) entry which is preliminary data.</text>
</comment>
<evidence type="ECO:0000313" key="7">
    <source>
        <dbReference type="EMBL" id="PZG15684.1"/>
    </source>
</evidence>
<proteinExistence type="inferred from homology"/>
<keyword evidence="8" id="KW-1185">Reference proteome</keyword>
<organism evidence="7 8">
    <name type="scientific">Micromonospora craterilacus</name>
    <dbReference type="NCBI Taxonomy" id="1655439"/>
    <lineage>
        <taxon>Bacteria</taxon>
        <taxon>Bacillati</taxon>
        <taxon>Actinomycetota</taxon>
        <taxon>Actinomycetes</taxon>
        <taxon>Micromonosporales</taxon>
        <taxon>Micromonosporaceae</taxon>
        <taxon>Micromonospora</taxon>
    </lineage>
</organism>
<dbReference type="SUPFAM" id="SSF46894">
    <property type="entry name" value="C-terminal effector domain of the bipartite response regulators"/>
    <property type="match status" value="1"/>
</dbReference>
<keyword evidence="2" id="KW-0805">Transcription regulation</keyword>
<evidence type="ECO:0000256" key="1">
    <source>
        <dbReference type="ARBA" id="ARBA00005820"/>
    </source>
</evidence>
<feature type="domain" description="OmpR/PhoB-type" evidence="6">
    <location>
        <begin position="16"/>
        <end position="112"/>
    </location>
</feature>
<feature type="DNA-binding region" description="OmpR/PhoB-type" evidence="5">
    <location>
        <begin position="16"/>
        <end position="112"/>
    </location>
</feature>
<evidence type="ECO:0000313" key="8">
    <source>
        <dbReference type="Proteomes" id="UP000248924"/>
    </source>
</evidence>
<dbReference type="CDD" id="cd15831">
    <property type="entry name" value="BTAD"/>
    <property type="match status" value="1"/>
</dbReference>
<accession>A0A2W2FKS9</accession>
<dbReference type="GO" id="GO:0006355">
    <property type="term" value="P:regulation of DNA-templated transcription"/>
    <property type="evidence" value="ECO:0007669"/>
    <property type="project" value="InterPro"/>
</dbReference>
<dbReference type="AlphaFoldDB" id="A0A2W2FKS9"/>
<dbReference type="InterPro" id="IPR016032">
    <property type="entry name" value="Sig_transdc_resp-reg_C-effctor"/>
</dbReference>
<comment type="similarity">
    <text evidence="1">Belongs to the AfsR/DnrI/RedD regulatory family.</text>
</comment>
<protein>
    <recommendedName>
        <fullName evidence="6">OmpR/PhoB-type domain-containing protein</fullName>
    </recommendedName>
</protein>
<evidence type="ECO:0000259" key="6">
    <source>
        <dbReference type="PROSITE" id="PS51755"/>
    </source>
</evidence>
<dbReference type="GO" id="GO:0003677">
    <property type="term" value="F:DNA binding"/>
    <property type="evidence" value="ECO:0007669"/>
    <property type="project" value="UniProtKB-UniRule"/>
</dbReference>
<dbReference type="InterPro" id="IPR001867">
    <property type="entry name" value="OmpR/PhoB-type_DNA-bd"/>
</dbReference>
<evidence type="ECO:0000256" key="3">
    <source>
        <dbReference type="ARBA" id="ARBA00023125"/>
    </source>
</evidence>
<dbReference type="InterPro" id="IPR005158">
    <property type="entry name" value="BTAD"/>
</dbReference>
<dbReference type="InterPro" id="IPR036388">
    <property type="entry name" value="WH-like_DNA-bd_sf"/>
</dbReference>
<dbReference type="SMART" id="SM01043">
    <property type="entry name" value="BTAD"/>
    <property type="match status" value="1"/>
</dbReference>